<dbReference type="InterPro" id="IPR026444">
    <property type="entry name" value="Secre_tail"/>
</dbReference>
<organism evidence="2 3">
    <name type="scientific">Algoriphagus pacificus</name>
    <dbReference type="NCBI Taxonomy" id="2811234"/>
    <lineage>
        <taxon>Bacteria</taxon>
        <taxon>Pseudomonadati</taxon>
        <taxon>Bacteroidota</taxon>
        <taxon>Cytophagia</taxon>
        <taxon>Cytophagales</taxon>
        <taxon>Cyclobacteriaceae</taxon>
        <taxon>Algoriphagus</taxon>
    </lineage>
</organism>
<proteinExistence type="predicted"/>
<dbReference type="EMBL" id="JAFKCU010000001">
    <property type="protein sequence ID" value="MBN7814121.1"/>
    <property type="molecule type" value="Genomic_DNA"/>
</dbReference>
<protein>
    <submittedName>
        <fullName evidence="2">T9SS type A sorting domain-containing protein</fullName>
    </submittedName>
</protein>
<evidence type="ECO:0000259" key="1">
    <source>
        <dbReference type="Pfam" id="PF18962"/>
    </source>
</evidence>
<comment type="caution">
    <text evidence="2">The sequence shown here is derived from an EMBL/GenBank/DDBJ whole genome shotgun (WGS) entry which is preliminary data.</text>
</comment>
<evidence type="ECO:0000313" key="3">
    <source>
        <dbReference type="Proteomes" id="UP000664480"/>
    </source>
</evidence>
<accession>A0ABS3CC68</accession>
<feature type="domain" description="Secretion system C-terminal sorting" evidence="1">
    <location>
        <begin position="670"/>
        <end position="742"/>
    </location>
</feature>
<sequence>MAVLLVCAFEEKILSQEIGSYKTVQSGDYSVLSTWNTFTGGSWIPAISKPNSSTDIYIDQTHTLRLVGNEQVKNVFINAETGANQKLNLNGYQLEVYGSLNAFSGAAPGTPSGTWNSQNWIGNSINSKIIFRGSSRTIIPKNSWSGFSTNSRYAVEFDPGPGVLLQIEEPFKALKFTIKSGTVVQTLDTSVIPNTCSTFSFNNETSYGASNFGDFVIESGGTLLSKCNSGILFRSGTNSASLFDLQEGGQLILEGISPQIEATNLLLNGKLIYRNTVSAQNFLSKSYLTSSTPTSIHDLELQGTQNLSFPTYLNISGDLTKTGSGNFLLASTRLEFSGAENQDVTGFGLAVGNLTCNKSDGNIKFEQDVSVLNELELISGVLDLRGNDLSINTSLTSQLSYSGGSWKNVGLFTYFGSPLLLNASNATFPFEDVYQGGIRKVQLLGLSAGGNLQISFTEYKGAEYNSSFSDNDGTPILYRLFSYFQFSGLNLSTNLLELRISADKLIVDQVDDLRIVGTGYAAPGSHLPGLDPIELWARRNLTFNDLAGINFTVGSYRTLSVLPITWLETRAIYLGPHAKIYWKATGIMPKSSFEIYRFESLKEEKFLVGVLNNEEIENELGLFEFEDRNIPPLAEEIFYQIKYNDSDGSEKWSKVFRMEGNRNQELDYFIFPNPHLGTQEIQLHIPGYFHPQKILILDFQGRVIESFTYEKLEFSRKLSSLKPGIYLIQILESTNRKTLKFIKF</sequence>
<keyword evidence="3" id="KW-1185">Reference proteome</keyword>
<dbReference type="NCBIfam" id="TIGR04183">
    <property type="entry name" value="Por_Secre_tail"/>
    <property type="match status" value="1"/>
</dbReference>
<evidence type="ECO:0000313" key="2">
    <source>
        <dbReference type="EMBL" id="MBN7814121.1"/>
    </source>
</evidence>
<dbReference type="Pfam" id="PF18962">
    <property type="entry name" value="Por_Secre_tail"/>
    <property type="match status" value="1"/>
</dbReference>
<dbReference type="Proteomes" id="UP000664480">
    <property type="component" value="Unassembled WGS sequence"/>
</dbReference>
<reference evidence="2 3" key="1">
    <citation type="submission" date="2021-03" db="EMBL/GenBank/DDBJ databases">
        <title>novel species isolated from a fishpond in China.</title>
        <authorList>
            <person name="Lu H."/>
            <person name="Cai Z."/>
        </authorList>
    </citation>
    <scope>NUCLEOTIDE SEQUENCE [LARGE SCALE GENOMIC DNA]</scope>
    <source>
        <strain evidence="2 3">YJ13C</strain>
    </source>
</reference>
<dbReference type="RefSeq" id="WP_206584785.1">
    <property type="nucleotide sequence ID" value="NZ_JAFKCU010000001.1"/>
</dbReference>
<name>A0ABS3CC68_9BACT</name>
<gene>
    <name evidence="2" type="ORF">J0A69_01720</name>
</gene>